<evidence type="ECO:0000256" key="1">
    <source>
        <dbReference type="ARBA" id="ARBA00022612"/>
    </source>
</evidence>
<evidence type="ECO:0000313" key="5">
    <source>
        <dbReference type="EMBL" id="MBC8579922.1"/>
    </source>
</evidence>
<gene>
    <name evidence="5" type="ORF">H8718_10335</name>
</gene>
<keyword evidence="3" id="KW-0378">Hydrolase</keyword>
<feature type="domain" description="Prohead serine protease" evidence="4">
    <location>
        <begin position="13"/>
        <end position="177"/>
    </location>
</feature>
<protein>
    <submittedName>
        <fullName evidence="5">HK97 family phage prohead protease</fullName>
    </submittedName>
</protein>
<sequence length="202" mass="22982">MSNAVEKRYSPSEAEIRAATEGERRTIGGYAVMYNSPTVITDRWGDQWLEEFSTGAFDESIATRSQKALWNHDTSKPLGSCKANTLRFNPDVMGLNYDVDVPNNSWGNDAYESVQRGDVDGSSFGFRALEDVWSRITYEGKEMLKRSIVKAELFEVSPCTFPAYGDSEISCRSKDTFKESEQEKELRQRLILKNKNKMKRGM</sequence>
<evidence type="ECO:0000256" key="3">
    <source>
        <dbReference type="ARBA" id="ARBA00022801"/>
    </source>
</evidence>
<keyword evidence="6" id="KW-1185">Reference proteome</keyword>
<evidence type="ECO:0000313" key="6">
    <source>
        <dbReference type="Proteomes" id="UP000655830"/>
    </source>
</evidence>
<dbReference type="GO" id="GO:0006508">
    <property type="term" value="P:proteolysis"/>
    <property type="evidence" value="ECO:0007669"/>
    <property type="project" value="UniProtKB-KW"/>
</dbReference>
<dbReference type="NCBIfam" id="TIGR01543">
    <property type="entry name" value="proheadase_HK97"/>
    <property type="match status" value="1"/>
</dbReference>
<dbReference type="EMBL" id="JACRSY010000015">
    <property type="protein sequence ID" value="MBC8579922.1"/>
    <property type="molecule type" value="Genomic_DNA"/>
</dbReference>
<dbReference type="GO" id="GO:0008233">
    <property type="term" value="F:peptidase activity"/>
    <property type="evidence" value="ECO:0007669"/>
    <property type="project" value="UniProtKB-KW"/>
</dbReference>
<proteinExistence type="predicted"/>
<dbReference type="Proteomes" id="UP000655830">
    <property type="component" value="Unassembled WGS sequence"/>
</dbReference>
<evidence type="ECO:0000259" key="4">
    <source>
        <dbReference type="Pfam" id="PF04586"/>
    </source>
</evidence>
<comment type="caution">
    <text evidence="5">The sequence shown here is derived from an EMBL/GenBank/DDBJ whole genome shotgun (WGS) entry which is preliminary data.</text>
</comment>
<organism evidence="5 6">
    <name type="scientific">Zhenhengia yiwuensis</name>
    <dbReference type="NCBI Taxonomy" id="2763666"/>
    <lineage>
        <taxon>Bacteria</taxon>
        <taxon>Bacillati</taxon>
        <taxon>Bacillota</taxon>
        <taxon>Clostridia</taxon>
        <taxon>Lachnospirales</taxon>
        <taxon>Lachnospiraceae</taxon>
        <taxon>Zhenhengia</taxon>
    </lineage>
</organism>
<keyword evidence="1" id="KW-1188">Viral release from host cell</keyword>
<dbReference type="InterPro" id="IPR006433">
    <property type="entry name" value="Prohead_protease"/>
</dbReference>
<dbReference type="AlphaFoldDB" id="A0A926IDN3"/>
<dbReference type="Pfam" id="PF04586">
    <property type="entry name" value="Peptidase_S78"/>
    <property type="match status" value="1"/>
</dbReference>
<keyword evidence="2 5" id="KW-0645">Protease</keyword>
<reference evidence="5" key="1">
    <citation type="submission" date="2020-08" db="EMBL/GenBank/DDBJ databases">
        <title>Genome public.</title>
        <authorList>
            <person name="Liu C."/>
            <person name="Sun Q."/>
        </authorList>
    </citation>
    <scope>NUCLEOTIDE SEQUENCE</scope>
    <source>
        <strain evidence="5">NSJ-12</strain>
    </source>
</reference>
<dbReference type="RefSeq" id="WP_249332819.1">
    <property type="nucleotide sequence ID" value="NZ_JACRSY010000015.1"/>
</dbReference>
<accession>A0A926IDN3</accession>
<evidence type="ECO:0000256" key="2">
    <source>
        <dbReference type="ARBA" id="ARBA00022670"/>
    </source>
</evidence>
<dbReference type="InterPro" id="IPR054613">
    <property type="entry name" value="Peptidase_S78_dom"/>
</dbReference>
<name>A0A926IDN3_9FIRM</name>